<dbReference type="RefSeq" id="WP_400187093.1">
    <property type="nucleotide sequence ID" value="NZ_JBGORX010000001.1"/>
</dbReference>
<gene>
    <name evidence="1" type="ORF">ACD661_06910</name>
</gene>
<organism evidence="1 2">
    <name type="scientific">Legionella lytica</name>
    <dbReference type="NCBI Taxonomy" id="96232"/>
    <lineage>
        <taxon>Bacteria</taxon>
        <taxon>Pseudomonadati</taxon>
        <taxon>Pseudomonadota</taxon>
        <taxon>Gammaproteobacteria</taxon>
        <taxon>Legionellales</taxon>
        <taxon>Legionellaceae</taxon>
        <taxon>Legionella</taxon>
    </lineage>
</organism>
<proteinExistence type="predicted"/>
<sequence>MKENHFAYKVTRGSCGFLYPHFELQKEKMVDLLSEIEKQHYDGLFWVFKQFNNNPQEQLCIVDCTNNRIYYHFSGEVENLQETIMRLKH</sequence>
<name>A0ABW8D6G6_9GAMM</name>
<accession>A0ABW8D6G6</accession>
<evidence type="ECO:0000313" key="1">
    <source>
        <dbReference type="EMBL" id="MFJ1268280.1"/>
    </source>
</evidence>
<keyword evidence="2" id="KW-1185">Reference proteome</keyword>
<evidence type="ECO:0000313" key="2">
    <source>
        <dbReference type="Proteomes" id="UP001615550"/>
    </source>
</evidence>
<reference evidence="1 2" key="1">
    <citation type="submission" date="2024-08" db="EMBL/GenBank/DDBJ databases">
        <title>Draft Genome Sequence of Legionella lytica strain DSB2004, Isolated From a Fire Sprinkler System.</title>
        <authorList>
            <person name="Everhart A.D."/>
            <person name="Kidane D.T."/>
            <person name="Farone A.L."/>
            <person name="Farone M.B."/>
        </authorList>
    </citation>
    <scope>NUCLEOTIDE SEQUENCE [LARGE SCALE GENOMIC DNA]</scope>
    <source>
        <strain evidence="1 2">DSB2004</strain>
    </source>
</reference>
<protein>
    <submittedName>
        <fullName evidence="1">Uncharacterized protein</fullName>
    </submittedName>
</protein>
<comment type="caution">
    <text evidence="1">The sequence shown here is derived from an EMBL/GenBank/DDBJ whole genome shotgun (WGS) entry which is preliminary data.</text>
</comment>
<dbReference type="EMBL" id="JBGORX010000001">
    <property type="protein sequence ID" value="MFJ1268280.1"/>
    <property type="molecule type" value="Genomic_DNA"/>
</dbReference>
<dbReference type="Proteomes" id="UP001615550">
    <property type="component" value="Unassembled WGS sequence"/>
</dbReference>